<feature type="compositionally biased region" description="Basic and acidic residues" evidence="1">
    <location>
        <begin position="1"/>
        <end position="12"/>
    </location>
</feature>
<dbReference type="HOGENOM" id="CLU_024503_0_0_5"/>
<feature type="region of interest" description="Disordered" evidence="1">
    <location>
        <begin position="105"/>
        <end position="143"/>
    </location>
</feature>
<dbReference type="EMBL" id="CP002850">
    <property type="protein sequence ID" value="AEH62367.1"/>
    <property type="molecule type" value="Genomic_DNA"/>
</dbReference>
<gene>
    <name evidence="2" type="ordered locus">Zmob_0521</name>
</gene>
<sequence length="748" mass="79967">MKHNANDSDTVKNRKKQTVAKGQTASSLRMERVSKRCRKLLLAGFMMAPLFPATAQNTGQAATKNEAVSIETLEQEIRHIEQAQAALQQDLLAVRQQLLAKKQQQSTMASAGDQKKTPEAAPSNAPMLANNAVTPPANKVNETPADTHLATADKNTPALTTVAPDSTATAATNLGNNSTALASSAAPNKSNAADSNKSLDLVMDPFQNQSDQYGMANLGNVPSTSSNTSTDQAKADAAFASNVGGDIAQIREGDNGAVELFKHTDVPTEAIIARHARDIISMTANNGVGPHPRETAGAQLAGALGDHGVFNLGPMTFILGGFIDASGLVSNRHIASGTFNSWKSMPFKNNPDYHTANTEASARYTRLSLLMRGTVSQHSTISGFVETDFGAGGSTTNPYESSSYIIRLRQAYLAYDDSRYNFHVLGGQAWSLLTPNRVGITPRQESVAETAEASILAGQTWARQWQVRVAKDWFNHRFWAAISIENPATMYDTTGFTNNAGRIVMPNGSTTTITSNGVGLTQPSAYSAEVSPDIIGKLAWDPAWGHYEVVGIMHMPHDRVTTADGVGHNNTVLTGGGGGSMVLPLIPKKVELRLAGLVGKGIGHYGAALLPDATLDAEGRPVPLWSMQATAGIMGHVTPRLDLYGYYGIQESGRSYFTENGHDYGYGNPLYNNSGCNTELSTACVGSTKRISEATIGGWWRFLKGHYGTVQAGVQLAYSTREAWRGTGGSPTTHMSELFLSLRYLPFQ</sequence>
<dbReference type="eggNOG" id="COG3170">
    <property type="taxonomic scope" value="Bacteria"/>
</dbReference>
<dbReference type="AlphaFoldDB" id="A0A0H3G0R8"/>
<organism evidence="2 3">
    <name type="scientific">Zymomonas mobilis subsp. mobilis (strain ATCC 10988 / DSM 424 / LMG 404 / NCIMB 8938 / NRRL B-806 / ZM1)</name>
    <dbReference type="NCBI Taxonomy" id="555217"/>
    <lineage>
        <taxon>Bacteria</taxon>
        <taxon>Pseudomonadati</taxon>
        <taxon>Pseudomonadota</taxon>
        <taxon>Alphaproteobacteria</taxon>
        <taxon>Sphingomonadales</taxon>
        <taxon>Zymomonadaceae</taxon>
        <taxon>Zymomonas</taxon>
    </lineage>
</organism>
<reference evidence="2 3" key="1">
    <citation type="journal article" date="2011" name="J. Bacteriol.">
        <title>Genome sequence of the ethanol-producing Zymomonas mobilis subsp. mobilis lectotype strain ATCC 10988.</title>
        <authorList>
            <person name="Pappas K.M."/>
            <person name="Kouvelis V.N."/>
            <person name="Saunders E."/>
            <person name="Brettin T.S."/>
            <person name="Bruce D."/>
            <person name="Detter C."/>
            <person name="Balakireva M."/>
            <person name="Han C.S."/>
            <person name="Savvakis G."/>
            <person name="Kyrpides N.C."/>
            <person name="Typas M.A."/>
        </authorList>
    </citation>
    <scope>NUCLEOTIDE SEQUENCE [LARGE SCALE GENOMIC DNA]</scope>
    <source>
        <strain evidence="3">ATCC 10988 / DSM 424 / CCUG 17860 / LMG 404 / NCIMB 8938 / NRRL B-806 / ZM1</strain>
    </source>
</reference>
<dbReference type="RefSeq" id="WP_014500564.1">
    <property type="nucleotide sequence ID" value="NC_017262.1"/>
</dbReference>
<evidence type="ECO:0000313" key="3">
    <source>
        <dbReference type="Proteomes" id="UP000001494"/>
    </source>
</evidence>
<dbReference type="OrthoDB" id="128078at2"/>
<protein>
    <submittedName>
        <fullName evidence="2">Uncharacterized protein</fullName>
    </submittedName>
</protein>
<name>A0A0H3G0R8_ZYMMA</name>
<dbReference type="KEGG" id="zmm:Zmob_0521"/>
<feature type="region of interest" description="Disordered" evidence="1">
    <location>
        <begin position="1"/>
        <end position="30"/>
    </location>
</feature>
<accession>A0A0H3G0R8</accession>
<evidence type="ECO:0000313" key="2">
    <source>
        <dbReference type="EMBL" id="AEH62367.1"/>
    </source>
</evidence>
<dbReference type="Proteomes" id="UP000001494">
    <property type="component" value="Chromosome"/>
</dbReference>
<evidence type="ECO:0000256" key="1">
    <source>
        <dbReference type="SAM" id="MobiDB-lite"/>
    </source>
</evidence>
<proteinExistence type="predicted"/>